<dbReference type="Pfam" id="PF02145">
    <property type="entry name" value="Rap_GAP"/>
    <property type="match status" value="1"/>
</dbReference>
<proteinExistence type="predicted"/>
<dbReference type="InterPro" id="IPR035974">
    <property type="entry name" value="Rap/Ran-GAP_sf"/>
</dbReference>
<evidence type="ECO:0000256" key="1">
    <source>
        <dbReference type="ARBA" id="ARBA00022468"/>
    </source>
</evidence>
<dbReference type="OrthoDB" id="2499658at2759"/>
<dbReference type="GO" id="GO:0005096">
    <property type="term" value="F:GTPase activator activity"/>
    <property type="evidence" value="ECO:0007669"/>
    <property type="project" value="UniProtKB-KW"/>
</dbReference>
<evidence type="ECO:0000313" key="3">
    <source>
        <dbReference type="EMBL" id="KAF7261468.1"/>
    </source>
</evidence>
<name>A0A8S9ZBF8_9TREM</name>
<feature type="domain" description="Rap-GAP" evidence="2">
    <location>
        <begin position="484"/>
        <end position="702"/>
    </location>
</feature>
<dbReference type="PANTHER" id="PTHR15711">
    <property type="entry name" value="RAP GTPASE-ACTIVATING PROTEIN"/>
    <property type="match status" value="1"/>
</dbReference>
<accession>A0A8S9ZBF8</accession>
<dbReference type="InterPro" id="IPR000331">
    <property type="entry name" value="Rap/Ran_GAP_dom"/>
</dbReference>
<dbReference type="InterPro" id="IPR050989">
    <property type="entry name" value="Rap1_Ran_GAP"/>
</dbReference>
<organism evidence="3 4">
    <name type="scientific">Paragonimus skrjabini miyazakii</name>
    <dbReference type="NCBI Taxonomy" id="59628"/>
    <lineage>
        <taxon>Eukaryota</taxon>
        <taxon>Metazoa</taxon>
        <taxon>Spiralia</taxon>
        <taxon>Lophotrochozoa</taxon>
        <taxon>Platyhelminthes</taxon>
        <taxon>Trematoda</taxon>
        <taxon>Digenea</taxon>
        <taxon>Plagiorchiida</taxon>
        <taxon>Troglotremata</taxon>
        <taxon>Troglotrematidae</taxon>
        <taxon>Paragonimus</taxon>
    </lineage>
</organism>
<dbReference type="Proteomes" id="UP000822476">
    <property type="component" value="Unassembled WGS sequence"/>
</dbReference>
<reference evidence="3" key="1">
    <citation type="submission" date="2019-07" db="EMBL/GenBank/DDBJ databases">
        <title>Annotation for the trematode Paragonimus miyazaki's.</title>
        <authorList>
            <person name="Choi Y.-J."/>
        </authorList>
    </citation>
    <scope>NUCLEOTIDE SEQUENCE</scope>
    <source>
        <strain evidence="3">Japan</strain>
    </source>
</reference>
<dbReference type="Gene3D" id="3.40.50.11210">
    <property type="entry name" value="Rap/Ran-GAP"/>
    <property type="match status" value="1"/>
</dbReference>
<evidence type="ECO:0000313" key="4">
    <source>
        <dbReference type="Proteomes" id="UP000822476"/>
    </source>
</evidence>
<evidence type="ECO:0000259" key="2">
    <source>
        <dbReference type="PROSITE" id="PS50085"/>
    </source>
</evidence>
<gene>
    <name evidence="3" type="ORF">EG68_01178</name>
</gene>
<keyword evidence="4" id="KW-1185">Reference proteome</keyword>
<comment type="caution">
    <text evidence="3">The sequence shown here is derived from an EMBL/GenBank/DDBJ whole genome shotgun (WGS) entry which is preliminary data.</text>
</comment>
<sequence length="900" mass="102346">MNNTTENLFSNAMEKSDHKYTLSEDNNLIENTNGTVASVKAKVPTAKSEPLRALLAKRFWKDELKRYVVKSTEMESSPTSFSFESRATSFTQLVTDQPCFSQHSSQEKSAVYGDKTRKYIRSNWTSSAPLSPVRRRLQRQLATSGFRNQSSLQSYQSPRMHSFENSQQFMTKTPQSPKIITSAINYIRRQLSLGEIHSMTRTKYLKDCNLDAYHRPLDGSAHKSTSQAHMLDDISGSDVQGYVNNAGRFRSEIPLYDWSRKIREPRNSNESSVDENTQVTLSSLSDAEVNAISKKEQENVELYSVTDGILTDVPDCSASTSIVPLTVNLSKVNVTGENASLVTSHVESTHPTEDYFLFDLYPYAPGAASSSSLKQCSPAVHLENPERETRWYFKYFLGKYHQLYCGYVTERDPFLLAVAKTDVQTYGISQYRSILWRKTGSQKLCISYNPTNSLTAKKVLNFFDLQRVEKGPKEVLNFQVQKEALTLEEQEGSVNFKFGVIYCREGQTSDEQMYNNEHGSPEFDQFISLLGDRIRLKSWDHFKGGLDTKTNTTGLESVYTVYEGHEIMFHVSTLLPFSTENRQQIERKRHVGNDIVNIIFVDGVDLDGQPSWMPSMMKTHFTHIFAIVTYHKLTAAYRLNVFAEESVPIFGPSLPNPQQFTDPQQFREFLLVKLINGEKAAFHSPVFAQKRERTLEMLLHVICSANLNEAGGSGAICRRAFSDVVIDSLNGITTGREQNRHDEYIRYGQMLKLNTIIRGDAPTSCITSGQSKKNPWHAKRFRTQFQHEIFCGDSWGENLIISTEVGTYLLKENKIPVQIIDRTIDVKQLEVEEHIELLVLRFDKGMVDTSKLPSNEFPRTSFVFTKTFPLIRNFLHAAGYEHLSCGKRKPTVTIALNHNA</sequence>
<dbReference type="PROSITE" id="PS50085">
    <property type="entry name" value="RAPGAP"/>
    <property type="match status" value="1"/>
</dbReference>
<dbReference type="EMBL" id="JTDE01000367">
    <property type="protein sequence ID" value="KAF7261468.1"/>
    <property type="molecule type" value="Genomic_DNA"/>
</dbReference>
<dbReference type="SUPFAM" id="SSF111347">
    <property type="entry name" value="Rap/Ran-GAP"/>
    <property type="match status" value="1"/>
</dbReference>
<dbReference type="PANTHER" id="PTHR15711:SF62">
    <property type="entry name" value="GTPASE-ACTIVATING RAP_RAN-GAP DOMAIN-LIKE PROTEIN 3"/>
    <property type="match status" value="1"/>
</dbReference>
<dbReference type="GO" id="GO:0051056">
    <property type="term" value="P:regulation of small GTPase mediated signal transduction"/>
    <property type="evidence" value="ECO:0007669"/>
    <property type="project" value="InterPro"/>
</dbReference>
<keyword evidence="1" id="KW-0343">GTPase activation</keyword>
<protein>
    <recommendedName>
        <fullName evidence="2">Rap-GAP domain-containing protein</fullName>
    </recommendedName>
</protein>
<dbReference type="AlphaFoldDB" id="A0A8S9ZBF8"/>